<evidence type="ECO:0000313" key="9">
    <source>
        <dbReference type="Proteomes" id="UP000324209"/>
    </source>
</evidence>
<evidence type="ECO:0000256" key="1">
    <source>
        <dbReference type="ARBA" id="ARBA00004651"/>
    </source>
</evidence>
<keyword evidence="3 6" id="KW-0812">Transmembrane</keyword>
<keyword evidence="4 6" id="KW-1133">Transmembrane helix</keyword>
<feature type="domain" description="Major facilitator superfamily (MFS) profile" evidence="7">
    <location>
        <begin position="8"/>
        <end position="383"/>
    </location>
</feature>
<dbReference type="AlphaFoldDB" id="A0A5C1QHP2"/>
<dbReference type="Gene3D" id="1.20.1250.20">
    <property type="entry name" value="MFS general substrate transporter like domains"/>
    <property type="match status" value="1"/>
</dbReference>
<feature type="transmembrane region" description="Helical" evidence="6">
    <location>
        <begin position="74"/>
        <end position="93"/>
    </location>
</feature>
<dbReference type="RefSeq" id="WP_149485173.1">
    <property type="nucleotide sequence ID" value="NZ_CP036150.1"/>
</dbReference>
<evidence type="ECO:0000256" key="5">
    <source>
        <dbReference type="ARBA" id="ARBA00023136"/>
    </source>
</evidence>
<feature type="transmembrane region" description="Helical" evidence="6">
    <location>
        <begin position="270"/>
        <end position="287"/>
    </location>
</feature>
<dbReference type="EMBL" id="CP036150">
    <property type="protein sequence ID" value="QEN07091.1"/>
    <property type="molecule type" value="Genomic_DNA"/>
</dbReference>
<dbReference type="Proteomes" id="UP000324209">
    <property type="component" value="Chromosome"/>
</dbReference>
<feature type="transmembrane region" description="Helical" evidence="6">
    <location>
        <begin position="327"/>
        <end position="348"/>
    </location>
</feature>
<evidence type="ECO:0000256" key="6">
    <source>
        <dbReference type="SAM" id="Phobius"/>
    </source>
</evidence>
<name>A0A5C1QHP2_9SPIO</name>
<keyword evidence="5 6" id="KW-0472">Membrane</keyword>
<evidence type="ECO:0000256" key="4">
    <source>
        <dbReference type="ARBA" id="ARBA00022989"/>
    </source>
</evidence>
<accession>A0A5C1QHP2</accession>
<reference evidence="8 9" key="1">
    <citation type="submission" date="2019-02" db="EMBL/GenBank/DDBJ databases">
        <title>Complete Genome Sequence and Methylome Analysis of free living Spirochaetas.</title>
        <authorList>
            <person name="Fomenkov A."/>
            <person name="Dubinina G."/>
            <person name="Leshcheva N."/>
            <person name="Mikheeva N."/>
            <person name="Grabovich M."/>
            <person name="Vincze T."/>
            <person name="Roberts R.J."/>
        </authorList>
    </citation>
    <scope>NUCLEOTIDE SEQUENCE [LARGE SCALE GENOMIC DNA]</scope>
    <source>
        <strain evidence="8 9">K2</strain>
    </source>
</reference>
<feature type="transmembrane region" description="Helical" evidence="6">
    <location>
        <begin position="132"/>
        <end position="158"/>
    </location>
</feature>
<protein>
    <submittedName>
        <fullName evidence="8">MFS transporter</fullName>
    </submittedName>
</protein>
<sequence>MKDKRNKMLLTLGMLAFLTNGDNYAAAPLLLRISQDLGLELQQAALSVTAYMLSFGLFTLFFGPLSDRFGKVKIIRIAALGTALFSIFGGFAYNLPTLIVFRAFNGAFGAGIFPVTLALVGQSYGDEERQGAIGKVMGLMFLGGATATALGGIISFFGSWRMVYIIYGIGELIIAAVIFKTLEVDEKVVNKLSFLKAYKAPLSNYRFMRIVIVMFFVGFTVFGSFTYSGKLLQNLTGFTVLQVGMILSFFGLGTVLGGRIAPKAKSLLKHGFLVTAGILGFSALHILSAMSNVYLLCIALFGFGMAFIFLQSTLISTAQAKLPKMRGTAMSLASFNMFVGGAIGTAVNGKILAVSGINSIFFYASFIILVVGLVAAVFIARFEMRKKLARS</sequence>
<dbReference type="PROSITE" id="PS50850">
    <property type="entry name" value="MFS"/>
    <property type="match status" value="1"/>
</dbReference>
<feature type="transmembrane region" description="Helical" evidence="6">
    <location>
        <begin position="207"/>
        <end position="227"/>
    </location>
</feature>
<feature type="transmembrane region" description="Helical" evidence="6">
    <location>
        <begin position="45"/>
        <end position="62"/>
    </location>
</feature>
<keyword evidence="9" id="KW-1185">Reference proteome</keyword>
<dbReference type="InterPro" id="IPR050189">
    <property type="entry name" value="MFS_Efflux_Transporters"/>
</dbReference>
<feature type="transmembrane region" description="Helical" evidence="6">
    <location>
        <begin position="239"/>
        <end position="258"/>
    </location>
</feature>
<keyword evidence="2" id="KW-1003">Cell membrane</keyword>
<dbReference type="SUPFAM" id="SSF103473">
    <property type="entry name" value="MFS general substrate transporter"/>
    <property type="match status" value="1"/>
</dbReference>
<dbReference type="PANTHER" id="PTHR43124">
    <property type="entry name" value="PURINE EFFLUX PUMP PBUE"/>
    <property type="match status" value="1"/>
</dbReference>
<feature type="transmembrane region" description="Helical" evidence="6">
    <location>
        <begin position="360"/>
        <end position="380"/>
    </location>
</feature>
<dbReference type="CDD" id="cd17324">
    <property type="entry name" value="MFS_NepI_like"/>
    <property type="match status" value="1"/>
</dbReference>
<dbReference type="KEGG" id="ock:EXM22_03480"/>
<dbReference type="Pfam" id="PF07690">
    <property type="entry name" value="MFS_1"/>
    <property type="match status" value="1"/>
</dbReference>
<evidence type="ECO:0000313" key="8">
    <source>
        <dbReference type="EMBL" id="QEN07091.1"/>
    </source>
</evidence>
<gene>
    <name evidence="8" type="ORF">EXM22_03480</name>
</gene>
<evidence type="ECO:0000256" key="2">
    <source>
        <dbReference type="ARBA" id="ARBA00022475"/>
    </source>
</evidence>
<feature type="transmembrane region" description="Helical" evidence="6">
    <location>
        <begin position="99"/>
        <end position="120"/>
    </location>
</feature>
<organism evidence="8 9">
    <name type="scientific">Oceanispirochaeta crateris</name>
    <dbReference type="NCBI Taxonomy" id="2518645"/>
    <lineage>
        <taxon>Bacteria</taxon>
        <taxon>Pseudomonadati</taxon>
        <taxon>Spirochaetota</taxon>
        <taxon>Spirochaetia</taxon>
        <taxon>Spirochaetales</taxon>
        <taxon>Spirochaetaceae</taxon>
        <taxon>Oceanispirochaeta</taxon>
    </lineage>
</organism>
<dbReference type="InterPro" id="IPR020846">
    <property type="entry name" value="MFS_dom"/>
</dbReference>
<comment type="subcellular location">
    <subcellularLocation>
        <location evidence="1">Cell membrane</location>
        <topology evidence="1">Multi-pass membrane protein</topology>
    </subcellularLocation>
</comment>
<dbReference type="InterPro" id="IPR036259">
    <property type="entry name" value="MFS_trans_sf"/>
</dbReference>
<feature type="transmembrane region" description="Helical" evidence="6">
    <location>
        <begin position="293"/>
        <end position="315"/>
    </location>
</feature>
<dbReference type="GO" id="GO:0022857">
    <property type="term" value="F:transmembrane transporter activity"/>
    <property type="evidence" value="ECO:0007669"/>
    <property type="project" value="InterPro"/>
</dbReference>
<proteinExistence type="predicted"/>
<feature type="transmembrane region" description="Helical" evidence="6">
    <location>
        <begin position="164"/>
        <end position="182"/>
    </location>
</feature>
<dbReference type="PANTHER" id="PTHR43124:SF3">
    <property type="entry name" value="CHLORAMPHENICOL EFFLUX PUMP RV0191"/>
    <property type="match status" value="1"/>
</dbReference>
<dbReference type="InterPro" id="IPR011701">
    <property type="entry name" value="MFS"/>
</dbReference>
<dbReference type="GO" id="GO:0005886">
    <property type="term" value="C:plasma membrane"/>
    <property type="evidence" value="ECO:0007669"/>
    <property type="project" value="UniProtKB-SubCell"/>
</dbReference>
<evidence type="ECO:0000256" key="3">
    <source>
        <dbReference type="ARBA" id="ARBA00022692"/>
    </source>
</evidence>
<dbReference type="OrthoDB" id="9800416at2"/>
<evidence type="ECO:0000259" key="7">
    <source>
        <dbReference type="PROSITE" id="PS50850"/>
    </source>
</evidence>